<dbReference type="InterPro" id="IPR027417">
    <property type="entry name" value="P-loop_NTPase"/>
</dbReference>
<evidence type="ECO:0000256" key="2">
    <source>
        <dbReference type="ARBA" id="ARBA00022705"/>
    </source>
</evidence>
<evidence type="ECO:0000259" key="12">
    <source>
        <dbReference type="PROSITE" id="PS51199"/>
    </source>
</evidence>
<accession>A0ABW2LQ15</accession>
<keyword evidence="5 13" id="KW-0347">Helicase</keyword>
<keyword evidence="8" id="KW-0413">Isomerase</keyword>
<gene>
    <name evidence="13" type="ORF">ACFQRI_24720</name>
</gene>
<dbReference type="SUPFAM" id="SSF52540">
    <property type="entry name" value="P-loop containing nucleoside triphosphate hydrolases"/>
    <property type="match status" value="1"/>
</dbReference>
<keyword evidence="4 13" id="KW-0378">Hydrolase</keyword>
<dbReference type="InterPro" id="IPR016136">
    <property type="entry name" value="DNA_helicase_N/primase_C"/>
</dbReference>
<dbReference type="Proteomes" id="UP001596504">
    <property type="component" value="Unassembled WGS sequence"/>
</dbReference>
<dbReference type="InterPro" id="IPR036185">
    <property type="entry name" value="DNA_heli_DnaB-like_N_sf"/>
</dbReference>
<keyword evidence="14" id="KW-1185">Reference proteome</keyword>
<dbReference type="PROSITE" id="PS51199">
    <property type="entry name" value="SF4_HELICASE"/>
    <property type="match status" value="1"/>
</dbReference>
<evidence type="ECO:0000256" key="1">
    <source>
        <dbReference type="ARBA" id="ARBA00008428"/>
    </source>
</evidence>
<dbReference type="GO" id="GO:0003678">
    <property type="term" value="F:DNA helicase activity"/>
    <property type="evidence" value="ECO:0007669"/>
    <property type="project" value="UniProtKB-EC"/>
</dbReference>
<comment type="similarity">
    <text evidence="1">Belongs to the helicase family. DnaB subfamily.</text>
</comment>
<organism evidence="13 14">
    <name type="scientific">Saccharopolyspora griseoalba</name>
    <dbReference type="NCBI Taxonomy" id="1431848"/>
    <lineage>
        <taxon>Bacteria</taxon>
        <taxon>Bacillati</taxon>
        <taxon>Actinomycetota</taxon>
        <taxon>Actinomycetes</taxon>
        <taxon>Pseudonocardiales</taxon>
        <taxon>Pseudonocardiaceae</taxon>
        <taxon>Saccharopolyspora</taxon>
    </lineage>
</organism>
<comment type="catalytic activity">
    <reaction evidence="10">
        <text>ATP + H2O = ADP + phosphate + H(+)</text>
        <dbReference type="Rhea" id="RHEA:13065"/>
        <dbReference type="ChEBI" id="CHEBI:15377"/>
        <dbReference type="ChEBI" id="CHEBI:15378"/>
        <dbReference type="ChEBI" id="CHEBI:30616"/>
        <dbReference type="ChEBI" id="CHEBI:43474"/>
        <dbReference type="ChEBI" id="CHEBI:456216"/>
        <dbReference type="EC" id="5.6.2.3"/>
    </reaction>
</comment>
<dbReference type="Gene3D" id="3.40.50.300">
    <property type="entry name" value="P-loop containing nucleotide triphosphate hydrolases"/>
    <property type="match status" value="1"/>
</dbReference>
<dbReference type="PANTHER" id="PTHR30153:SF2">
    <property type="entry name" value="REPLICATIVE DNA HELICASE"/>
    <property type="match status" value="1"/>
</dbReference>
<evidence type="ECO:0000256" key="9">
    <source>
        <dbReference type="ARBA" id="ARBA00044969"/>
    </source>
</evidence>
<dbReference type="Pfam" id="PF00772">
    <property type="entry name" value="DnaB"/>
    <property type="match status" value="1"/>
</dbReference>
<dbReference type="Pfam" id="PF03796">
    <property type="entry name" value="DnaB_C"/>
    <property type="match status" value="1"/>
</dbReference>
<evidence type="ECO:0000256" key="3">
    <source>
        <dbReference type="ARBA" id="ARBA00022741"/>
    </source>
</evidence>
<keyword evidence="6" id="KW-0067">ATP-binding</keyword>
<dbReference type="Gene3D" id="1.10.860.10">
    <property type="entry name" value="DNAb Helicase, Chain A"/>
    <property type="match status" value="1"/>
</dbReference>
<evidence type="ECO:0000256" key="10">
    <source>
        <dbReference type="ARBA" id="ARBA00048954"/>
    </source>
</evidence>
<keyword evidence="3" id="KW-0547">Nucleotide-binding</keyword>
<dbReference type="EC" id="5.6.2.3" evidence="9"/>
<evidence type="ECO:0000256" key="7">
    <source>
        <dbReference type="ARBA" id="ARBA00023125"/>
    </source>
</evidence>
<proteinExistence type="inferred from homology"/>
<feature type="region of interest" description="Disordered" evidence="11">
    <location>
        <begin position="1"/>
        <end position="22"/>
    </location>
</feature>
<feature type="non-terminal residue" evidence="13">
    <location>
        <position position="350"/>
    </location>
</feature>
<evidence type="ECO:0000256" key="11">
    <source>
        <dbReference type="SAM" id="MobiDB-lite"/>
    </source>
</evidence>
<reference evidence="14" key="1">
    <citation type="journal article" date="2019" name="Int. J. Syst. Evol. Microbiol.">
        <title>The Global Catalogue of Microorganisms (GCM) 10K type strain sequencing project: providing services to taxonomists for standard genome sequencing and annotation.</title>
        <authorList>
            <consortium name="The Broad Institute Genomics Platform"/>
            <consortium name="The Broad Institute Genome Sequencing Center for Infectious Disease"/>
            <person name="Wu L."/>
            <person name="Ma J."/>
        </authorList>
    </citation>
    <scope>NUCLEOTIDE SEQUENCE [LARGE SCALE GENOMIC DNA]</scope>
    <source>
        <strain evidence="14">WLHS5</strain>
    </source>
</reference>
<keyword evidence="2" id="KW-0235">DNA replication</keyword>
<dbReference type="SUPFAM" id="SSF48024">
    <property type="entry name" value="N-terminal domain of DnaB helicase"/>
    <property type="match status" value="1"/>
</dbReference>
<dbReference type="InterPro" id="IPR007693">
    <property type="entry name" value="DNA_helicase_DnaB-like_N"/>
</dbReference>
<keyword evidence="7" id="KW-0238">DNA-binding</keyword>
<comment type="caution">
    <text evidence="13">The sequence shown here is derived from an EMBL/GenBank/DDBJ whole genome shotgun (WGS) entry which is preliminary data.</text>
</comment>
<feature type="compositionally biased region" description="Basic and acidic residues" evidence="11">
    <location>
        <begin position="10"/>
        <end position="20"/>
    </location>
</feature>
<evidence type="ECO:0000256" key="4">
    <source>
        <dbReference type="ARBA" id="ARBA00022801"/>
    </source>
</evidence>
<evidence type="ECO:0000256" key="8">
    <source>
        <dbReference type="ARBA" id="ARBA00023235"/>
    </source>
</evidence>
<evidence type="ECO:0000313" key="14">
    <source>
        <dbReference type="Proteomes" id="UP001596504"/>
    </source>
</evidence>
<dbReference type="RefSeq" id="WP_380672585.1">
    <property type="nucleotide sequence ID" value="NZ_JBHTCJ010000017.1"/>
</dbReference>
<feature type="domain" description="SF4 helicase" evidence="12">
    <location>
        <begin position="199"/>
        <end position="350"/>
    </location>
</feature>
<dbReference type="InterPro" id="IPR007694">
    <property type="entry name" value="DNA_helicase_DnaB-like_C"/>
</dbReference>
<dbReference type="PANTHER" id="PTHR30153">
    <property type="entry name" value="REPLICATIVE DNA HELICASE DNAB"/>
    <property type="match status" value="1"/>
</dbReference>
<dbReference type="GO" id="GO:0016787">
    <property type="term" value="F:hydrolase activity"/>
    <property type="evidence" value="ECO:0007669"/>
    <property type="project" value="UniProtKB-KW"/>
</dbReference>
<name>A0ABW2LQ15_9PSEU</name>
<protein>
    <recommendedName>
        <fullName evidence="9">DNA 5'-3' helicase</fullName>
        <ecNumber evidence="9">5.6.2.3</ecNumber>
    </recommendedName>
</protein>
<sequence length="350" mass="38278">MPNLRAINNADEHDSAREDPNALGIPCDLAAEQTTLGAMMMSMEAIAEVVDTLDGPEDFYRPAHREIYDAITTCYLDNRCPPGGRLDEQIVGDELTRRGAILRVGGPAYLNDLLQATPIAANVSFYAHQVREKSVLRTIVETAQRMHSLATSDSTDSEDILESATNALSSITNRDSNEVVEAAPLLEKTIEELGDIQRNGGPSTGVPTGYTDLDALTLGLHPGQMVIVAARPGVGKSTVGVDFARSAAIKHGLGAVIFSLEMGRSEIMQRVLSAEASVRLDNMRAGRMSDDDWVRIERRMSSISEAPLFIDDSPNLTMMEIRAKARRLKQRHDIQLIVVDYMQLMTSGKR</sequence>
<dbReference type="EMBL" id="JBHTCJ010000017">
    <property type="protein sequence ID" value="MFC7344624.1"/>
    <property type="molecule type" value="Genomic_DNA"/>
</dbReference>
<evidence type="ECO:0000313" key="13">
    <source>
        <dbReference type="EMBL" id="MFC7344624.1"/>
    </source>
</evidence>
<evidence type="ECO:0000256" key="6">
    <source>
        <dbReference type="ARBA" id="ARBA00022840"/>
    </source>
</evidence>
<evidence type="ECO:0000256" key="5">
    <source>
        <dbReference type="ARBA" id="ARBA00022806"/>
    </source>
</evidence>